<evidence type="ECO:0000313" key="1">
    <source>
        <dbReference type="EMBL" id="TWJ19826.1"/>
    </source>
</evidence>
<accession>A0A562VPA0</accession>
<organism evidence="1 2">
    <name type="scientific">Geobacter argillaceus</name>
    <dbReference type="NCBI Taxonomy" id="345631"/>
    <lineage>
        <taxon>Bacteria</taxon>
        <taxon>Pseudomonadati</taxon>
        <taxon>Thermodesulfobacteriota</taxon>
        <taxon>Desulfuromonadia</taxon>
        <taxon>Geobacterales</taxon>
        <taxon>Geobacteraceae</taxon>
        <taxon>Geobacter</taxon>
    </lineage>
</organism>
<dbReference type="Proteomes" id="UP000319449">
    <property type="component" value="Unassembled WGS sequence"/>
</dbReference>
<sequence>MQFSTCKPLSKKGGGKIWQRVTNKIINKMATNCINFTGGDSHLIEGSAVEKFFTTKSRELIRRKSLVSRQMADLNLAPNVQEDMMEVAIVVASPIIETYL</sequence>
<evidence type="ECO:0000313" key="2">
    <source>
        <dbReference type="Proteomes" id="UP000319449"/>
    </source>
</evidence>
<gene>
    <name evidence="1" type="ORF">JN12_01315</name>
</gene>
<comment type="caution">
    <text evidence="1">The sequence shown here is derived from an EMBL/GenBank/DDBJ whole genome shotgun (WGS) entry which is preliminary data.</text>
</comment>
<protein>
    <submittedName>
        <fullName evidence="1">Uncharacterized protein</fullName>
    </submittedName>
</protein>
<keyword evidence="2" id="KW-1185">Reference proteome</keyword>
<reference evidence="1 2" key="1">
    <citation type="submission" date="2019-07" db="EMBL/GenBank/DDBJ databases">
        <title>Genomic Encyclopedia of Archaeal and Bacterial Type Strains, Phase II (KMG-II): from individual species to whole genera.</title>
        <authorList>
            <person name="Goeker M."/>
        </authorList>
    </citation>
    <scope>NUCLEOTIDE SEQUENCE [LARGE SCALE GENOMIC DNA]</scope>
    <source>
        <strain evidence="1 2">ATCC BAA-1139</strain>
    </source>
</reference>
<proteinExistence type="predicted"/>
<name>A0A562VPA0_9BACT</name>
<dbReference type="EMBL" id="VLLN01000006">
    <property type="protein sequence ID" value="TWJ19826.1"/>
    <property type="molecule type" value="Genomic_DNA"/>
</dbReference>
<dbReference type="AlphaFoldDB" id="A0A562VPA0"/>